<evidence type="ECO:0000313" key="2">
    <source>
        <dbReference type="EMBL" id="GBM41416.1"/>
    </source>
</evidence>
<dbReference type="AlphaFoldDB" id="A0A4Y2FLH2"/>
<comment type="caution">
    <text evidence="2">The sequence shown here is derived from an EMBL/GenBank/DDBJ whole genome shotgun (WGS) entry which is preliminary data.</text>
</comment>
<keyword evidence="1" id="KW-0472">Membrane</keyword>
<keyword evidence="1" id="KW-1133">Transmembrane helix</keyword>
<reference evidence="2 3" key="1">
    <citation type="journal article" date="2019" name="Sci. Rep.">
        <title>Orb-weaving spider Araneus ventricosus genome elucidates the spidroin gene catalogue.</title>
        <authorList>
            <person name="Kono N."/>
            <person name="Nakamura H."/>
            <person name="Ohtoshi R."/>
            <person name="Moran D.A.P."/>
            <person name="Shinohara A."/>
            <person name="Yoshida Y."/>
            <person name="Fujiwara M."/>
            <person name="Mori M."/>
            <person name="Tomita M."/>
            <person name="Arakawa K."/>
        </authorList>
    </citation>
    <scope>NUCLEOTIDE SEQUENCE [LARGE SCALE GENOMIC DNA]</scope>
</reference>
<evidence type="ECO:0000313" key="3">
    <source>
        <dbReference type="Proteomes" id="UP000499080"/>
    </source>
</evidence>
<keyword evidence="1" id="KW-0812">Transmembrane</keyword>
<feature type="transmembrane region" description="Helical" evidence="1">
    <location>
        <begin position="81"/>
        <end position="103"/>
    </location>
</feature>
<name>A0A4Y2FLH2_ARAVE</name>
<evidence type="ECO:0000256" key="1">
    <source>
        <dbReference type="SAM" id="Phobius"/>
    </source>
</evidence>
<dbReference type="EMBL" id="BGPR01000961">
    <property type="protein sequence ID" value="GBM41416.1"/>
    <property type="molecule type" value="Genomic_DNA"/>
</dbReference>
<proteinExistence type="predicted"/>
<accession>A0A4Y2FLH2</accession>
<dbReference type="Proteomes" id="UP000499080">
    <property type="component" value="Unassembled WGS sequence"/>
</dbReference>
<gene>
    <name evidence="2" type="ORF">AVEN_62706_1</name>
</gene>
<organism evidence="2 3">
    <name type="scientific">Araneus ventricosus</name>
    <name type="common">Orbweaver spider</name>
    <name type="synonym">Epeira ventricosa</name>
    <dbReference type="NCBI Taxonomy" id="182803"/>
    <lineage>
        <taxon>Eukaryota</taxon>
        <taxon>Metazoa</taxon>
        <taxon>Ecdysozoa</taxon>
        <taxon>Arthropoda</taxon>
        <taxon>Chelicerata</taxon>
        <taxon>Arachnida</taxon>
        <taxon>Araneae</taxon>
        <taxon>Araneomorphae</taxon>
        <taxon>Entelegynae</taxon>
        <taxon>Araneoidea</taxon>
        <taxon>Araneidae</taxon>
        <taxon>Araneus</taxon>
    </lineage>
</organism>
<sequence>MTAAAIASSTEAGVLVDNHLAMARPLPKEERTITCGRAQSPTTTIPTGEASSCLLIQKRLISVYLQCPYHGSSGQNKTSKWATSGFAGLSLPTIALNTFLIYIKKAIKDFYQYIY</sequence>
<protein>
    <submittedName>
        <fullName evidence="2">Uncharacterized protein</fullName>
    </submittedName>
</protein>
<keyword evidence="3" id="KW-1185">Reference proteome</keyword>